<protein>
    <submittedName>
        <fullName evidence="2">Putative ATPase domain containing protein</fullName>
    </submittedName>
</protein>
<feature type="region of interest" description="Disordered" evidence="1">
    <location>
        <begin position="261"/>
        <end position="281"/>
    </location>
</feature>
<name>A0A6H1ZXF8_9ZZZZ</name>
<evidence type="ECO:0000313" key="3">
    <source>
        <dbReference type="EMBL" id="QJA70580.1"/>
    </source>
</evidence>
<dbReference type="AlphaFoldDB" id="A0A6H1ZXF8"/>
<evidence type="ECO:0000313" key="2">
    <source>
        <dbReference type="EMBL" id="QJA51955.1"/>
    </source>
</evidence>
<dbReference type="Pfam" id="PF13479">
    <property type="entry name" value="AAA_24"/>
    <property type="match status" value="1"/>
</dbReference>
<evidence type="ECO:0000256" key="1">
    <source>
        <dbReference type="SAM" id="MobiDB-lite"/>
    </source>
</evidence>
<dbReference type="EMBL" id="MT143092">
    <property type="protein sequence ID" value="QJA92733.1"/>
    <property type="molecule type" value="Genomic_DNA"/>
</dbReference>
<organism evidence="2">
    <name type="scientific">viral metagenome</name>
    <dbReference type="NCBI Taxonomy" id="1070528"/>
    <lineage>
        <taxon>unclassified sequences</taxon>
        <taxon>metagenomes</taxon>
        <taxon>organismal metagenomes</taxon>
    </lineage>
</organism>
<accession>A0A6H1ZXF8</accession>
<evidence type="ECO:0000313" key="4">
    <source>
        <dbReference type="EMBL" id="QJA92733.1"/>
    </source>
</evidence>
<dbReference type="EMBL" id="MT144301">
    <property type="protein sequence ID" value="QJA51955.1"/>
    <property type="molecule type" value="Genomic_DNA"/>
</dbReference>
<dbReference type="EMBL" id="MT141804">
    <property type="protein sequence ID" value="QJA70580.1"/>
    <property type="molecule type" value="Genomic_DNA"/>
</dbReference>
<gene>
    <name evidence="3" type="ORF">MM415A03650_0009</name>
    <name evidence="4" type="ORF">MM415B04498_0004</name>
    <name evidence="2" type="ORF">TM448A02405_0010</name>
</gene>
<sequence>MPYDPLKELKRVTDYYNGDPLQKRFSALVTGETNAGKTFLLRTARQPVHIDSFDPGGTKCLSDLIRCKSNPDGQIIADTSFENEDPFNPKVFAKWMKDIDIRLQTGYFEHFGTLCLDSLTSFEKAVIGFGMGNRAGEAPQHRKDYNPAKVYIENYIRKLMNLPCDLIITAHLRKESKLLSVDSSSGIRYEEITYRLYTIGQAVVTVPLLFDEVYVLRGKGSPPKRYIVTDALGEYIARSRLKRNGMLEAEEPPDIKKLLKKAGFSSEDKPRLPKEVSEKNV</sequence>
<reference evidence="2" key="1">
    <citation type="submission" date="2020-03" db="EMBL/GenBank/DDBJ databases">
        <title>The deep terrestrial virosphere.</title>
        <authorList>
            <person name="Holmfeldt K."/>
            <person name="Nilsson E."/>
            <person name="Simone D."/>
            <person name="Lopez-Fernandez M."/>
            <person name="Wu X."/>
            <person name="de Brujin I."/>
            <person name="Lundin D."/>
            <person name="Andersson A."/>
            <person name="Bertilsson S."/>
            <person name="Dopson M."/>
        </authorList>
    </citation>
    <scope>NUCLEOTIDE SEQUENCE</scope>
    <source>
        <strain evidence="3">MM415A03650</strain>
        <strain evidence="4">MM415B04498</strain>
        <strain evidence="2">TM448A02405</strain>
    </source>
</reference>
<proteinExistence type="predicted"/>
<feature type="compositionally biased region" description="Basic and acidic residues" evidence="1">
    <location>
        <begin position="266"/>
        <end position="281"/>
    </location>
</feature>